<keyword evidence="8" id="KW-1185">Reference proteome</keyword>
<comment type="similarity">
    <text evidence="2">Belongs to the TMEM19 family.</text>
</comment>
<comment type="subcellular location">
    <subcellularLocation>
        <location evidence="1">Membrane</location>
        <topology evidence="1">Multi-pass membrane protein</topology>
    </subcellularLocation>
</comment>
<evidence type="ECO:0000256" key="4">
    <source>
        <dbReference type="ARBA" id="ARBA00022989"/>
    </source>
</evidence>
<dbReference type="GO" id="GO:0016020">
    <property type="term" value="C:membrane"/>
    <property type="evidence" value="ECO:0007669"/>
    <property type="project" value="UniProtKB-SubCell"/>
</dbReference>
<feature type="transmembrane region" description="Helical" evidence="6">
    <location>
        <begin position="473"/>
        <end position="490"/>
    </location>
</feature>
<feature type="transmembrane region" description="Helical" evidence="6">
    <location>
        <begin position="200"/>
        <end position="218"/>
    </location>
</feature>
<organism evidence="7 8">
    <name type="scientific">Anaeromonas frigoriresistens</name>
    <dbReference type="NCBI Taxonomy" id="2683708"/>
    <lineage>
        <taxon>Bacteria</taxon>
        <taxon>Bacillati</taxon>
        <taxon>Bacillota</taxon>
        <taxon>Tissierellia</taxon>
        <taxon>Tissierellales</taxon>
        <taxon>Thermohalobacteraceae</taxon>
        <taxon>Anaeromonas</taxon>
    </lineage>
</organism>
<name>A0A942Z7I6_9FIRM</name>
<protein>
    <submittedName>
        <fullName evidence="7">DUF92 domain-containing protein</fullName>
    </submittedName>
</protein>
<evidence type="ECO:0000313" key="7">
    <source>
        <dbReference type="EMBL" id="MBS4539601.1"/>
    </source>
</evidence>
<feature type="transmembrane region" description="Helical" evidence="6">
    <location>
        <begin position="5"/>
        <end position="25"/>
    </location>
</feature>
<feature type="transmembrane region" description="Helical" evidence="6">
    <location>
        <begin position="92"/>
        <end position="109"/>
    </location>
</feature>
<feature type="transmembrane region" description="Helical" evidence="6">
    <location>
        <begin position="45"/>
        <end position="71"/>
    </location>
</feature>
<dbReference type="PANTHER" id="PTHR13353:SF5">
    <property type="entry name" value="TRANSMEMBRANE PROTEIN 19"/>
    <property type="match status" value="1"/>
</dbReference>
<feature type="transmembrane region" description="Helical" evidence="6">
    <location>
        <begin position="224"/>
        <end position="244"/>
    </location>
</feature>
<evidence type="ECO:0000256" key="6">
    <source>
        <dbReference type="SAM" id="Phobius"/>
    </source>
</evidence>
<gene>
    <name evidence="7" type="ORF">GOQ27_14095</name>
</gene>
<dbReference type="EMBL" id="WSFT01000053">
    <property type="protein sequence ID" value="MBS4539601.1"/>
    <property type="molecule type" value="Genomic_DNA"/>
</dbReference>
<dbReference type="Proteomes" id="UP000724672">
    <property type="component" value="Unassembled WGS sequence"/>
</dbReference>
<keyword evidence="5 6" id="KW-0472">Membrane</keyword>
<dbReference type="Pfam" id="PF01940">
    <property type="entry name" value="DUF92"/>
    <property type="match status" value="1"/>
</dbReference>
<keyword evidence="4 6" id="KW-1133">Transmembrane helix</keyword>
<evidence type="ECO:0000313" key="8">
    <source>
        <dbReference type="Proteomes" id="UP000724672"/>
    </source>
</evidence>
<evidence type="ECO:0000256" key="1">
    <source>
        <dbReference type="ARBA" id="ARBA00004141"/>
    </source>
</evidence>
<evidence type="ECO:0000256" key="3">
    <source>
        <dbReference type="ARBA" id="ARBA00022692"/>
    </source>
</evidence>
<dbReference type="PANTHER" id="PTHR13353">
    <property type="entry name" value="TRANSMEMBRANE PROTEIN 19"/>
    <property type="match status" value="1"/>
</dbReference>
<keyword evidence="3 6" id="KW-0812">Transmembrane</keyword>
<feature type="transmembrane region" description="Helical" evidence="6">
    <location>
        <begin position="312"/>
        <end position="331"/>
    </location>
</feature>
<feature type="transmembrane region" description="Helical" evidence="6">
    <location>
        <begin position="337"/>
        <end position="359"/>
    </location>
</feature>
<evidence type="ECO:0000256" key="5">
    <source>
        <dbReference type="ARBA" id="ARBA00023136"/>
    </source>
</evidence>
<feature type="transmembrane region" description="Helical" evidence="6">
    <location>
        <begin position="175"/>
        <end position="193"/>
    </location>
</feature>
<feature type="transmembrane region" description="Helical" evidence="6">
    <location>
        <begin position="380"/>
        <end position="402"/>
    </location>
</feature>
<accession>A0A942Z7I6</accession>
<reference evidence="7" key="1">
    <citation type="submission" date="2019-12" db="EMBL/GenBank/DDBJ databases">
        <title>Clostridiaceae gen. nov. sp. nov., isolated from sediment in Xinjiang, China.</title>
        <authorList>
            <person name="Zhang R."/>
        </authorList>
    </citation>
    <scope>NUCLEOTIDE SEQUENCE</scope>
    <source>
        <strain evidence="7">D2Q-11</strain>
    </source>
</reference>
<feature type="transmembrane region" description="Helical" evidence="6">
    <location>
        <begin position="274"/>
        <end position="291"/>
    </location>
</feature>
<dbReference type="RefSeq" id="WP_203367524.1">
    <property type="nucleotide sequence ID" value="NZ_WSFT01000053.1"/>
</dbReference>
<evidence type="ECO:0000256" key="2">
    <source>
        <dbReference type="ARBA" id="ARBA00009012"/>
    </source>
</evidence>
<dbReference type="InterPro" id="IPR002794">
    <property type="entry name" value="DUF92_TMEM19"/>
</dbReference>
<feature type="transmembrane region" description="Helical" evidence="6">
    <location>
        <begin position="115"/>
        <end position="139"/>
    </location>
</feature>
<sequence>MSSNLIGLIISFIFVFMILILGEILNRFTNADEEFNRKFVHIGVSNWWIVAMFLIDNMYYAMIPPIIFIILNYLSYKKGVFSSMEREDKDSLGTVYYPISLLILVLLFWERNIYIGAIGILIMGYGDGLAALIGVNYGLNQFHIGKNKKSIIGTLTMFAVSMMVSLIVLSFSISFSINILMISIIIAFIATVLELVTPYGLDNITVPLISALVGYILVSFDNSIIIYNYRFVVGLIFSGIIGILAYKKKSLTKSGMIGAIVLGTGIYLTTGFYGASTMILFFISSSVLSHYKKRDKKQVSDQFDKTGNRDMTQVFANGGVGLIYGILYLIFDSPIYLMLFTIAFAAANADTWSTEIGILDKKWPFHLRSFKRVPKGTSGAVSPLGTISGFLGALLIAVYSSIYFNIVLELDVNILYVLIVSLSGLLGSVIDSMLGAFIQGIYMDEERKETEKKFIDGKETILKRGIKYINNDIVNVVSIFLATLIPLIMVL</sequence>
<proteinExistence type="inferred from homology"/>
<feature type="transmembrane region" description="Helical" evidence="6">
    <location>
        <begin position="151"/>
        <end position="169"/>
    </location>
</feature>
<comment type="caution">
    <text evidence="7">The sequence shown here is derived from an EMBL/GenBank/DDBJ whole genome shotgun (WGS) entry which is preliminary data.</text>
</comment>
<dbReference type="AlphaFoldDB" id="A0A942Z7I6"/>
<feature type="transmembrane region" description="Helical" evidence="6">
    <location>
        <begin position="414"/>
        <end position="438"/>
    </location>
</feature>